<evidence type="ECO:0000313" key="3">
    <source>
        <dbReference type="Proteomes" id="UP000257109"/>
    </source>
</evidence>
<dbReference type="InterPro" id="IPR001584">
    <property type="entry name" value="Integrase_cat-core"/>
</dbReference>
<dbReference type="PANTHER" id="PTHR48475:SF2">
    <property type="entry name" value="RIBONUCLEASE H"/>
    <property type="match status" value="1"/>
</dbReference>
<dbReference type="GO" id="GO:0015074">
    <property type="term" value="P:DNA integration"/>
    <property type="evidence" value="ECO:0007669"/>
    <property type="project" value="InterPro"/>
</dbReference>
<dbReference type="Gene3D" id="3.30.420.10">
    <property type="entry name" value="Ribonuclease H-like superfamily/Ribonuclease H"/>
    <property type="match status" value="1"/>
</dbReference>
<accession>A0A371I0D9</accession>
<dbReference type="PANTHER" id="PTHR48475">
    <property type="entry name" value="RIBONUCLEASE H"/>
    <property type="match status" value="1"/>
</dbReference>
<gene>
    <name evidence="2" type="primary">GIN1</name>
    <name evidence="2" type="ORF">CR513_07264</name>
</gene>
<feature type="non-terminal residue" evidence="2">
    <location>
        <position position="1"/>
    </location>
</feature>
<dbReference type="InterPro" id="IPR012337">
    <property type="entry name" value="RNaseH-like_sf"/>
</dbReference>
<protein>
    <submittedName>
        <fullName evidence="2">Gypsy retrotransposon integrase-like protein 1</fullName>
    </submittedName>
</protein>
<proteinExistence type="predicted"/>
<dbReference type="SUPFAM" id="SSF53098">
    <property type="entry name" value="Ribonuclease H-like"/>
    <property type="match status" value="1"/>
</dbReference>
<keyword evidence="3" id="KW-1185">Reference proteome</keyword>
<dbReference type="GO" id="GO:0003676">
    <property type="term" value="F:nucleic acid binding"/>
    <property type="evidence" value="ECO:0007669"/>
    <property type="project" value="InterPro"/>
</dbReference>
<name>A0A371I0D9_MUCPR</name>
<dbReference type="Gene3D" id="1.10.340.70">
    <property type="match status" value="1"/>
</dbReference>
<dbReference type="InterPro" id="IPR036397">
    <property type="entry name" value="RNaseH_sf"/>
</dbReference>
<feature type="domain" description="Integrase catalytic" evidence="1">
    <location>
        <begin position="111"/>
        <end position="187"/>
    </location>
</feature>
<organism evidence="2 3">
    <name type="scientific">Mucuna pruriens</name>
    <name type="common">Velvet bean</name>
    <name type="synonym">Dolichos pruriens</name>
    <dbReference type="NCBI Taxonomy" id="157652"/>
    <lineage>
        <taxon>Eukaryota</taxon>
        <taxon>Viridiplantae</taxon>
        <taxon>Streptophyta</taxon>
        <taxon>Embryophyta</taxon>
        <taxon>Tracheophyta</taxon>
        <taxon>Spermatophyta</taxon>
        <taxon>Magnoliopsida</taxon>
        <taxon>eudicotyledons</taxon>
        <taxon>Gunneridae</taxon>
        <taxon>Pentapetalae</taxon>
        <taxon>rosids</taxon>
        <taxon>fabids</taxon>
        <taxon>Fabales</taxon>
        <taxon>Fabaceae</taxon>
        <taxon>Papilionoideae</taxon>
        <taxon>50 kb inversion clade</taxon>
        <taxon>NPAAA clade</taxon>
        <taxon>indigoferoid/millettioid clade</taxon>
        <taxon>Phaseoleae</taxon>
        <taxon>Mucuna</taxon>
    </lineage>
</organism>
<dbReference type="EMBL" id="QJKJ01001265">
    <property type="protein sequence ID" value="RDY08493.1"/>
    <property type="molecule type" value="Genomic_DNA"/>
</dbReference>
<sequence length="187" mass="21355">MSPLIVYLRDEILPKDPTKAKRLIKDAARYIIIEGELYRRGFSFPLLRCIEGDKAHYVIKEVHEGICGSHIGGRALASKIAKGDCMDYMKKCDKCQRFTEVGNAPQEQLHSITSPWLFHKWGVDILGPFAPALGQVKYLIVAVDYFTKWIEVEPIAMISVERIKRIYWKKIICRFGLPTKIVSDNGT</sequence>
<evidence type="ECO:0000259" key="1">
    <source>
        <dbReference type="PROSITE" id="PS50994"/>
    </source>
</evidence>
<dbReference type="AlphaFoldDB" id="A0A371I0D9"/>
<dbReference type="OrthoDB" id="1414481at2759"/>
<comment type="caution">
    <text evidence="2">The sequence shown here is derived from an EMBL/GenBank/DDBJ whole genome shotgun (WGS) entry which is preliminary data.</text>
</comment>
<reference evidence="2" key="1">
    <citation type="submission" date="2018-05" db="EMBL/GenBank/DDBJ databases">
        <title>Draft genome of Mucuna pruriens seed.</title>
        <authorList>
            <person name="Nnadi N.E."/>
            <person name="Vos R."/>
            <person name="Hasami M.H."/>
            <person name="Devisetty U.K."/>
            <person name="Aguiy J.C."/>
        </authorList>
    </citation>
    <scope>NUCLEOTIDE SEQUENCE [LARGE SCALE GENOMIC DNA]</scope>
    <source>
        <strain evidence="2">JCA_2017</strain>
    </source>
</reference>
<dbReference type="PROSITE" id="PS50994">
    <property type="entry name" value="INTEGRASE"/>
    <property type="match status" value="1"/>
</dbReference>
<evidence type="ECO:0000313" key="2">
    <source>
        <dbReference type="EMBL" id="RDY08493.1"/>
    </source>
</evidence>
<dbReference type="Proteomes" id="UP000257109">
    <property type="component" value="Unassembled WGS sequence"/>
</dbReference>